<comment type="caution">
    <text evidence="2">The sequence shown here is derived from an EMBL/GenBank/DDBJ whole genome shotgun (WGS) entry which is preliminary data.</text>
</comment>
<dbReference type="Proteomes" id="UP000295124">
    <property type="component" value="Unassembled WGS sequence"/>
</dbReference>
<evidence type="ECO:0000313" key="3">
    <source>
        <dbReference type="Proteomes" id="UP000295124"/>
    </source>
</evidence>
<gene>
    <name evidence="2" type="ORF">E1263_41125</name>
</gene>
<dbReference type="RefSeq" id="WP_132177688.1">
    <property type="nucleotide sequence ID" value="NZ_SMKX01000247.1"/>
</dbReference>
<dbReference type="InterPro" id="IPR027417">
    <property type="entry name" value="P-loop_NTPase"/>
</dbReference>
<sequence length="60" mass="6358">MLTTLAVENYRSLRRVVMPLRGLNVVTGANGTGKSSLYRALRLLADASRNGAVAALARDG</sequence>
<dbReference type="Pfam" id="PF13175">
    <property type="entry name" value="AAA_15"/>
    <property type="match status" value="1"/>
</dbReference>
<reference evidence="2 3" key="1">
    <citation type="submission" date="2019-03" db="EMBL/GenBank/DDBJ databases">
        <title>Draft genome sequences of novel Actinobacteria.</title>
        <authorList>
            <person name="Sahin N."/>
            <person name="Ay H."/>
            <person name="Saygin H."/>
        </authorList>
    </citation>
    <scope>NUCLEOTIDE SEQUENCE [LARGE SCALE GENOMIC DNA]</scope>
    <source>
        <strain evidence="2 3">JCM 13523</strain>
    </source>
</reference>
<dbReference type="SUPFAM" id="SSF52540">
    <property type="entry name" value="P-loop containing nucleoside triphosphate hydrolases"/>
    <property type="match status" value="1"/>
</dbReference>
<evidence type="ECO:0000313" key="2">
    <source>
        <dbReference type="EMBL" id="TDD44018.1"/>
    </source>
</evidence>
<evidence type="ECO:0000259" key="1">
    <source>
        <dbReference type="Pfam" id="PF13175"/>
    </source>
</evidence>
<feature type="non-terminal residue" evidence="2">
    <location>
        <position position="60"/>
    </location>
</feature>
<dbReference type="InterPro" id="IPR041685">
    <property type="entry name" value="AAA_GajA/Old/RecF-like"/>
</dbReference>
<organism evidence="2 3">
    <name type="scientific">Kribbella antibiotica</name>
    <dbReference type="NCBI Taxonomy" id="190195"/>
    <lineage>
        <taxon>Bacteria</taxon>
        <taxon>Bacillati</taxon>
        <taxon>Actinomycetota</taxon>
        <taxon>Actinomycetes</taxon>
        <taxon>Propionibacteriales</taxon>
        <taxon>Kribbellaceae</taxon>
        <taxon>Kribbella</taxon>
    </lineage>
</organism>
<protein>
    <submittedName>
        <fullName evidence="2">DUF2813 domain-containing protein</fullName>
    </submittedName>
</protein>
<feature type="domain" description="Endonuclease GajA/Old nuclease/RecF-like AAA" evidence="1">
    <location>
        <begin position="1"/>
        <end position="48"/>
    </location>
</feature>
<accession>A0A4R4YGP0</accession>
<dbReference type="AlphaFoldDB" id="A0A4R4YGP0"/>
<dbReference type="Gene3D" id="3.40.50.300">
    <property type="entry name" value="P-loop containing nucleotide triphosphate hydrolases"/>
    <property type="match status" value="1"/>
</dbReference>
<keyword evidence="3" id="KW-1185">Reference proteome</keyword>
<name>A0A4R4YGP0_9ACTN</name>
<proteinExistence type="predicted"/>
<dbReference type="EMBL" id="SMKX01000247">
    <property type="protein sequence ID" value="TDD44018.1"/>
    <property type="molecule type" value="Genomic_DNA"/>
</dbReference>
<dbReference type="OrthoDB" id="104167at2"/>